<evidence type="ECO:0000313" key="3">
    <source>
        <dbReference type="EMBL" id="PKI78847.1"/>
    </source>
</evidence>
<dbReference type="AlphaFoldDB" id="A0A2I0LDU0"/>
<dbReference type="InterPro" id="IPR012337">
    <property type="entry name" value="RNaseH-like_sf"/>
</dbReference>
<dbReference type="Pfam" id="PF00078">
    <property type="entry name" value="RVT_1"/>
    <property type="match status" value="1"/>
</dbReference>
<organism evidence="3 4">
    <name type="scientific">Punica granatum</name>
    <name type="common">Pomegranate</name>
    <dbReference type="NCBI Taxonomy" id="22663"/>
    <lineage>
        <taxon>Eukaryota</taxon>
        <taxon>Viridiplantae</taxon>
        <taxon>Streptophyta</taxon>
        <taxon>Embryophyta</taxon>
        <taxon>Tracheophyta</taxon>
        <taxon>Spermatophyta</taxon>
        <taxon>Magnoliopsida</taxon>
        <taxon>eudicotyledons</taxon>
        <taxon>Gunneridae</taxon>
        <taxon>Pentapetalae</taxon>
        <taxon>rosids</taxon>
        <taxon>malvids</taxon>
        <taxon>Myrtales</taxon>
        <taxon>Lythraceae</taxon>
        <taxon>Punica</taxon>
    </lineage>
</organism>
<reference evidence="3 4" key="1">
    <citation type="submission" date="2017-11" db="EMBL/GenBank/DDBJ databases">
        <title>De-novo sequencing of pomegranate (Punica granatum L.) genome.</title>
        <authorList>
            <person name="Akparov Z."/>
            <person name="Amiraslanov A."/>
            <person name="Hajiyeva S."/>
            <person name="Abbasov M."/>
            <person name="Kaur K."/>
            <person name="Hamwieh A."/>
            <person name="Solovyev V."/>
            <person name="Salamov A."/>
            <person name="Braich B."/>
            <person name="Kosarev P."/>
            <person name="Mahmoud A."/>
            <person name="Hajiyev E."/>
            <person name="Babayeva S."/>
            <person name="Izzatullayeva V."/>
            <person name="Mammadov A."/>
            <person name="Mammadov A."/>
            <person name="Sharifova S."/>
            <person name="Ojaghi J."/>
            <person name="Eynullazada K."/>
            <person name="Bayramov B."/>
            <person name="Abdulazimova A."/>
            <person name="Shahmuradov I."/>
        </authorList>
    </citation>
    <scope>NUCLEOTIDE SEQUENCE [LARGE SCALE GENOMIC DNA]</scope>
    <source>
        <strain evidence="4">cv. AG2017</strain>
        <tissue evidence="3">Leaf</tissue>
    </source>
</reference>
<dbReference type="Gene3D" id="3.30.420.10">
    <property type="entry name" value="Ribonuclease H-like superfamily/Ribonuclease H"/>
    <property type="match status" value="1"/>
</dbReference>
<dbReference type="Pfam" id="PF13456">
    <property type="entry name" value="RVT_3"/>
    <property type="match status" value="1"/>
</dbReference>
<name>A0A2I0LDU0_PUNGR</name>
<feature type="domain" description="RNase H type-1" evidence="2">
    <location>
        <begin position="266"/>
        <end position="324"/>
    </location>
</feature>
<dbReference type="InterPro" id="IPR002156">
    <property type="entry name" value="RNaseH_domain"/>
</dbReference>
<dbReference type="EMBL" id="PGOL01000034">
    <property type="protein sequence ID" value="PKI78847.1"/>
    <property type="molecule type" value="Genomic_DNA"/>
</dbReference>
<dbReference type="SUPFAM" id="SSF56672">
    <property type="entry name" value="DNA/RNA polymerases"/>
    <property type="match status" value="1"/>
</dbReference>
<gene>
    <name evidence="3" type="ORF">CRG98_000772</name>
</gene>
<proteinExistence type="predicted"/>
<dbReference type="InterPro" id="IPR036397">
    <property type="entry name" value="RNaseH_sf"/>
</dbReference>
<dbReference type="InterPro" id="IPR000477">
    <property type="entry name" value="RT_dom"/>
</dbReference>
<evidence type="ECO:0000259" key="1">
    <source>
        <dbReference type="Pfam" id="PF00078"/>
    </source>
</evidence>
<dbReference type="InterPro" id="IPR043128">
    <property type="entry name" value="Rev_trsase/Diguanyl_cyclase"/>
</dbReference>
<protein>
    <recommendedName>
        <fullName evidence="5">Reverse transcriptase domain-containing protein</fullName>
    </recommendedName>
</protein>
<dbReference type="CDD" id="cd09279">
    <property type="entry name" value="RNase_HI_like"/>
    <property type="match status" value="1"/>
</dbReference>
<dbReference type="PANTHER" id="PTHR48475">
    <property type="entry name" value="RIBONUCLEASE H"/>
    <property type="match status" value="1"/>
</dbReference>
<dbReference type="PANTHER" id="PTHR48475:SF1">
    <property type="entry name" value="RNASE H TYPE-1 DOMAIN-CONTAINING PROTEIN"/>
    <property type="match status" value="1"/>
</dbReference>
<feature type="domain" description="Reverse transcriptase" evidence="1">
    <location>
        <begin position="6"/>
        <end position="114"/>
    </location>
</feature>
<sequence>MDGFFGYNQIRMAEKDKLKTTFTMMWGTFCYLVMPFGLKNVGATYQRAMVTLFHDMMHKEVEVYVDDMIAKSKEGEDHLVNLKRLFDRLKEYKLRLNPTKCTFGARSGKLLGFVVRGFLGRLNYLARFIANLMDKCQPLFRLLRKNAAMEWDHQCQKAFDTIKAYLIQPPILYTLYHTIRLLSKADPLRYLLDSPSSMRNIAKWHCQLTEYDIEYMPRTSVKGQAIADHLAEFPINDDTPINTDFPDEGILQMDEEKERPTWKMYFDGAVNSVGSRVGAVLISPDGRHYPVAAKVDFSCTNNMAEYEACILGLQAAIDFKVKELESFEKISFTYTPRAKNQFADALATLASMASISEGNIIKPLEIEVAKGPVHCNAIEASEAKPWYEDIMNFLQTGQYPPFADRRDRKTLRRLAMHYFLSGEILYCHSFDSTLLRCINEHESRRLMEEVYADQIKASPNELRLMTAPWPFSMWGMDVIGSINPKASVRTRMWTLVGARIARFWIARLGSFIKPWRLNLCVNQNREFLDLHSFGQALNRFD</sequence>
<dbReference type="STRING" id="22663.A0A2I0LDU0"/>
<evidence type="ECO:0000259" key="2">
    <source>
        <dbReference type="Pfam" id="PF13456"/>
    </source>
</evidence>
<comment type="caution">
    <text evidence="3">The sequence shown here is derived from an EMBL/GenBank/DDBJ whole genome shotgun (WGS) entry which is preliminary data.</text>
</comment>
<evidence type="ECO:0008006" key="5">
    <source>
        <dbReference type="Google" id="ProtNLM"/>
    </source>
</evidence>
<keyword evidence="4" id="KW-1185">Reference proteome</keyword>
<dbReference type="GO" id="GO:0004523">
    <property type="term" value="F:RNA-DNA hybrid ribonuclease activity"/>
    <property type="evidence" value="ECO:0007669"/>
    <property type="project" value="InterPro"/>
</dbReference>
<evidence type="ECO:0000313" key="4">
    <source>
        <dbReference type="Proteomes" id="UP000233551"/>
    </source>
</evidence>
<dbReference type="InterPro" id="IPR043502">
    <property type="entry name" value="DNA/RNA_pol_sf"/>
</dbReference>
<dbReference type="Proteomes" id="UP000233551">
    <property type="component" value="Unassembled WGS sequence"/>
</dbReference>
<dbReference type="Gene3D" id="3.30.70.270">
    <property type="match status" value="2"/>
</dbReference>
<dbReference type="SUPFAM" id="SSF53098">
    <property type="entry name" value="Ribonuclease H-like"/>
    <property type="match status" value="1"/>
</dbReference>
<accession>A0A2I0LDU0</accession>
<dbReference type="GO" id="GO:0003676">
    <property type="term" value="F:nucleic acid binding"/>
    <property type="evidence" value="ECO:0007669"/>
    <property type="project" value="InterPro"/>
</dbReference>
<dbReference type="CDD" id="cd01647">
    <property type="entry name" value="RT_LTR"/>
    <property type="match status" value="1"/>
</dbReference>